<dbReference type="RefSeq" id="WP_218118708.1">
    <property type="nucleotide sequence ID" value="NZ_FNHQ01000004.1"/>
</dbReference>
<dbReference type="NCBIfam" id="TIGR00370">
    <property type="entry name" value="5-oxoprolinase subunit PxpB"/>
    <property type="match status" value="1"/>
</dbReference>
<dbReference type="SMART" id="SM00796">
    <property type="entry name" value="AHS1"/>
    <property type="match status" value="1"/>
</dbReference>
<feature type="domain" description="Carboxyltransferase" evidence="4">
    <location>
        <begin position="8"/>
        <end position="211"/>
    </location>
</feature>
<evidence type="ECO:0000313" key="6">
    <source>
        <dbReference type="Proteomes" id="UP000199309"/>
    </source>
</evidence>
<keyword evidence="2" id="KW-0378">Hydrolase</keyword>
<evidence type="ECO:0000256" key="1">
    <source>
        <dbReference type="ARBA" id="ARBA00022741"/>
    </source>
</evidence>
<reference evidence="5 6" key="1">
    <citation type="submission" date="2016-10" db="EMBL/GenBank/DDBJ databases">
        <authorList>
            <person name="de Groot N.N."/>
        </authorList>
    </citation>
    <scope>NUCLEOTIDE SEQUENCE [LARGE SCALE GENOMIC DNA]</scope>
    <source>
        <strain evidence="5 6">DSM 16981</strain>
    </source>
</reference>
<dbReference type="PANTHER" id="PTHR34698:SF2">
    <property type="entry name" value="5-OXOPROLINASE SUBUNIT B"/>
    <property type="match status" value="1"/>
</dbReference>
<dbReference type="InterPro" id="IPR029000">
    <property type="entry name" value="Cyclophilin-like_dom_sf"/>
</dbReference>
<dbReference type="SUPFAM" id="SSF160467">
    <property type="entry name" value="PH0987 N-terminal domain-like"/>
    <property type="match status" value="1"/>
</dbReference>
<proteinExistence type="predicted"/>
<dbReference type="Proteomes" id="UP000199309">
    <property type="component" value="Unassembled WGS sequence"/>
</dbReference>
<name>A0A1G9S6U5_9FIRM</name>
<dbReference type="InterPro" id="IPR010016">
    <property type="entry name" value="PxpB"/>
</dbReference>
<gene>
    <name evidence="5" type="ORF">SAMN05660299_00651</name>
</gene>
<dbReference type="STRING" id="349095.SAMN05660299_00651"/>
<dbReference type="EMBL" id="FNHQ01000004">
    <property type="protein sequence ID" value="SDM31111.1"/>
    <property type="molecule type" value="Genomic_DNA"/>
</dbReference>
<keyword evidence="6" id="KW-1185">Reference proteome</keyword>
<dbReference type="Pfam" id="PF02682">
    <property type="entry name" value="CT_C_D"/>
    <property type="match status" value="1"/>
</dbReference>
<accession>A0A1G9S6U5</accession>
<dbReference type="GO" id="GO:0016787">
    <property type="term" value="F:hydrolase activity"/>
    <property type="evidence" value="ECO:0007669"/>
    <property type="project" value="UniProtKB-KW"/>
</dbReference>
<dbReference type="AlphaFoldDB" id="A0A1G9S6U5"/>
<dbReference type="Gene3D" id="3.30.1360.40">
    <property type="match status" value="1"/>
</dbReference>
<dbReference type="PANTHER" id="PTHR34698">
    <property type="entry name" value="5-OXOPROLINASE SUBUNIT B"/>
    <property type="match status" value="1"/>
</dbReference>
<evidence type="ECO:0000256" key="3">
    <source>
        <dbReference type="ARBA" id="ARBA00022840"/>
    </source>
</evidence>
<dbReference type="InterPro" id="IPR003833">
    <property type="entry name" value="CT_C_D"/>
</dbReference>
<dbReference type="Gene3D" id="2.40.100.10">
    <property type="entry name" value="Cyclophilin-like"/>
    <property type="match status" value="1"/>
</dbReference>
<evidence type="ECO:0000256" key="2">
    <source>
        <dbReference type="ARBA" id="ARBA00022801"/>
    </source>
</evidence>
<evidence type="ECO:0000259" key="4">
    <source>
        <dbReference type="SMART" id="SM00796"/>
    </source>
</evidence>
<protein>
    <submittedName>
        <fullName evidence="5">Inhibitor of KinA</fullName>
    </submittedName>
</protein>
<organism evidence="5 6">
    <name type="scientific">Megasphaera paucivorans</name>
    <dbReference type="NCBI Taxonomy" id="349095"/>
    <lineage>
        <taxon>Bacteria</taxon>
        <taxon>Bacillati</taxon>
        <taxon>Bacillota</taxon>
        <taxon>Negativicutes</taxon>
        <taxon>Veillonellales</taxon>
        <taxon>Veillonellaceae</taxon>
        <taxon>Megasphaera</taxon>
    </lineage>
</organism>
<dbReference type="SUPFAM" id="SSF50891">
    <property type="entry name" value="Cyclophilin-like"/>
    <property type="match status" value="1"/>
</dbReference>
<dbReference type="GO" id="GO:0005524">
    <property type="term" value="F:ATP binding"/>
    <property type="evidence" value="ECO:0007669"/>
    <property type="project" value="UniProtKB-KW"/>
</dbReference>
<sequence>MKNIVDEIKLLTAGECGLIVEFGTSISPEVNRLVQQLTQFIKNAELEGIREIVPTYRSAAIYYDPMVISYEEVCDHVRQYLQMLKPERQDAVSPGIVQIPVCYGGVLGPDLEYVAKYTGLTPAEVIRIHTSRAYLVYMLGFTPGYPYLGGLSKKLITPRLDKPRLNVPEGSVGIGGNQTGFYTSQTPGEWWLIGRTPLKGFNPALRHPFLVNPGEYIQFVEIKIDEYFAIRKDVLKGIYTLQICHS</sequence>
<evidence type="ECO:0000313" key="5">
    <source>
        <dbReference type="EMBL" id="SDM31111.1"/>
    </source>
</evidence>
<keyword evidence="3" id="KW-0067">ATP-binding</keyword>
<keyword evidence="1" id="KW-0547">Nucleotide-binding</keyword>